<gene>
    <name evidence="1" type="ORF">MGWOODY_Clf52</name>
</gene>
<proteinExistence type="predicted"/>
<evidence type="ECO:0000313" key="1">
    <source>
        <dbReference type="EMBL" id="CUV05939.1"/>
    </source>
</evidence>
<dbReference type="Pfam" id="PF08811">
    <property type="entry name" value="DUF1800"/>
    <property type="match status" value="1"/>
</dbReference>
<organism evidence="1">
    <name type="scientific">hydrothermal vent metagenome</name>
    <dbReference type="NCBI Taxonomy" id="652676"/>
    <lineage>
        <taxon>unclassified sequences</taxon>
        <taxon>metagenomes</taxon>
        <taxon>ecological metagenomes</taxon>
    </lineage>
</organism>
<dbReference type="InterPro" id="IPR014917">
    <property type="entry name" value="DUF1800"/>
</dbReference>
<reference evidence="1" key="1">
    <citation type="submission" date="2015-10" db="EMBL/GenBank/DDBJ databases">
        <authorList>
            <person name="Gilbert D.G."/>
        </authorList>
    </citation>
    <scope>NUCLEOTIDE SEQUENCE</scope>
</reference>
<dbReference type="AlphaFoldDB" id="A0A160VCL9"/>
<name>A0A160VCL9_9ZZZZ</name>
<protein>
    <submittedName>
        <fullName evidence="1">Uncharacterized protein</fullName>
    </submittedName>
</protein>
<sequence>MAEKDVALMGHLMRRAGFGAQYHELEARAENGYEETVEELLNPTDESHGMDLDLAERYFIEWNHHIRCVPEYIAFRMINSKSQLEEKMILFWHGILCHTDSKNQSQIASHAEWEMLRRCGMGSFRDLLVEISKDPAMVYFLDNCLSHKDAINENYGRELLELFSLGVGMDGEFNYTEDDVKECSRAFTGWTLANGVPPQPYGRYPSTFVFNPDDHDEGEKTFLGHTGNFNGEDIIDILCRQPATARFISRHIYDFFVADEAQVPTWMDTPPRDPETIKMLEDEYFRSDYNIRSMLRVLFNSDAFKKARFARIKGPIETVIGTLRLAGDWTTPKPGFEAIFEEMKQMGQEILNPPSVEGWHTGRDWIDGGTLVRRINFIADYVGDTDYPGIEDMVQRLASEGPTISPENLVEGCLRLLGHYELTDENHQMLVNNARNSGVSPTDTSEFSKQVGEMLQMIVATKEYLYA</sequence>
<dbReference type="EMBL" id="FAXA01000477">
    <property type="protein sequence ID" value="CUV05939.1"/>
    <property type="molecule type" value="Genomic_DNA"/>
</dbReference>
<accession>A0A160VCL9</accession>